<dbReference type="CDD" id="cd10315">
    <property type="entry name" value="CBM41_pullulanase"/>
    <property type="match status" value="1"/>
</dbReference>
<keyword evidence="12" id="KW-1185">Reference proteome</keyword>
<dbReference type="InterPro" id="IPR013780">
    <property type="entry name" value="Glyco_hydro_b"/>
</dbReference>
<dbReference type="PROSITE" id="PS51257">
    <property type="entry name" value="PROKAR_LIPOPROTEIN"/>
    <property type="match status" value="1"/>
</dbReference>
<dbReference type="InterPro" id="IPR013784">
    <property type="entry name" value="Carb-bd-like_fold"/>
</dbReference>
<accession>A0ABT0YTP4</accession>
<name>A0ABT0YTP4_9BURK</name>
<dbReference type="Gene3D" id="2.60.40.10">
    <property type="entry name" value="Immunoglobulins"/>
    <property type="match status" value="1"/>
</dbReference>
<protein>
    <recommendedName>
        <fullName evidence="6">pullulanase</fullName>
        <ecNumber evidence="6">3.2.1.41</ecNumber>
    </recommendedName>
    <alternativeName>
        <fullName evidence="7">Alpha-dextrin endo-1,6-alpha-glucosidase</fullName>
    </alternativeName>
    <alternativeName>
        <fullName evidence="8">Pullulan 6-glucanohydrolase</fullName>
    </alternativeName>
</protein>
<dbReference type="InterPro" id="IPR024561">
    <property type="entry name" value="Pullul_strch_C"/>
</dbReference>
<dbReference type="RefSeq" id="WP_251780587.1">
    <property type="nucleotide sequence ID" value="NZ_JAMKFE010000016.1"/>
</dbReference>
<feature type="chain" id="PRO_5047293219" description="pullulanase" evidence="9">
    <location>
        <begin position="27"/>
        <end position="1013"/>
    </location>
</feature>
<dbReference type="SUPFAM" id="SSF51445">
    <property type="entry name" value="(Trans)glycosidases"/>
    <property type="match status" value="1"/>
</dbReference>
<keyword evidence="3" id="KW-0378">Hydrolase</keyword>
<gene>
    <name evidence="11" type="ORF">M8A51_21465</name>
</gene>
<dbReference type="Pfam" id="PF11852">
    <property type="entry name" value="Pullul_strch_C"/>
    <property type="match status" value="1"/>
</dbReference>
<evidence type="ECO:0000259" key="10">
    <source>
        <dbReference type="SMART" id="SM00642"/>
    </source>
</evidence>
<dbReference type="PANTHER" id="PTHR43002">
    <property type="entry name" value="GLYCOGEN DEBRANCHING ENZYME"/>
    <property type="match status" value="1"/>
</dbReference>
<dbReference type="InterPro" id="IPR004193">
    <property type="entry name" value="Glyco_hydro_13_N"/>
</dbReference>
<evidence type="ECO:0000256" key="9">
    <source>
        <dbReference type="SAM" id="SignalP"/>
    </source>
</evidence>
<evidence type="ECO:0000256" key="5">
    <source>
        <dbReference type="ARBA" id="ARBA00023965"/>
    </source>
</evidence>
<dbReference type="InterPro" id="IPR014756">
    <property type="entry name" value="Ig_E-set"/>
</dbReference>
<dbReference type="InterPro" id="IPR005323">
    <property type="entry name" value="CBM41_pullulanase"/>
</dbReference>
<dbReference type="Gene3D" id="2.60.40.1130">
    <property type="entry name" value="Rab geranylgeranyltransferase alpha-subunit, insert domain"/>
    <property type="match status" value="1"/>
</dbReference>
<comment type="catalytic activity">
    <reaction evidence="5">
        <text>Hydrolysis of (1-&gt;6)-alpha-D-glucosidic linkages in pullulan, amylopectin and glycogen, and in the alpha- and beta-limit dextrins of amylopectin and glycogen.</text>
        <dbReference type="EC" id="3.2.1.41"/>
    </reaction>
</comment>
<dbReference type="CDD" id="cd11341">
    <property type="entry name" value="AmyAc_Pullulanase_LD-like"/>
    <property type="match status" value="1"/>
</dbReference>
<dbReference type="Gene3D" id="2.60.40.1110">
    <property type="match status" value="1"/>
</dbReference>
<dbReference type="Gene3D" id="2.60.40.1180">
    <property type="entry name" value="Golgi alpha-mannosidase II"/>
    <property type="match status" value="1"/>
</dbReference>
<dbReference type="InterPro" id="IPR006047">
    <property type="entry name" value="GH13_cat_dom"/>
</dbReference>
<sequence length="1013" mass="107838">MHSAIKSGWRRALTVGACVAAAAWLAACGGGSGSSDDDDNGNPVPAATMRVHYQRADETYADWAVYSWSGPSTPSSGWPGSPRYVFSSTDGYGGYVDIPLNTALGKMDFLLNNANGDKDGDCDRSAGFATDVATEGQEIWLKQGDCSVYDSAGAASGLNLSTARGLWLARGTIAWPGVATEGRFRLHHAADGGITVAASGVSGADGAIELTAGALSDTLKERFRHVASAPAFELPADALPQVPAWLKGQLVLTREVDGRVAGATLLQTQGVLDDVYAAQAVTQALGVSFATDGTPVFRLWAPTARSVSLKIVGGSTLPMMFDADSGIWSVAGDKAWTNSAYYTYSVEVYSRADSALITNEVTDPYAVTLNANSQAAMVADLSEATFKPAGWDGHAVPALDAPEDSVLYELHLRDFSVNDSTVPAALRGKYKAFTVAGSDGITHLQAMAGAGLTHVHLLPVFDINTIDEVDCVNPVVAAAGAISEAPQAAVSAVKDEDCFNWGYDPRHYGAPEGSYATDATDGAVRVREFREMVQALHGVGLRVVMDVVYNHTSGNFLDRIVPGYYYRLNADGFIEKSTCCENTAPEYAMMEKLMLDTLKVWAQQYAIDGFRFDIMGHIPKSAMVRAQAETDAAAGRPLYYYGEAWNFGEVENDRQFVQARQAHLAGTGIGSFSDRIRDAIRGGGPFDVGEDMVKNQGFVSGRCYDNNTLNSGPCTDEQRVDLHGRQNLIRLGMAGSLRDFMLDGKPASDYDYGGQPAGYTSDPQEIVNYAGVHDGETLFDIGQFKHASTVSPEDRARAQVVALGTVLMGQGVPFIHAGDELLRSKSMDRDSYNSGDWFNRIDWTATTHYFGEMGLPPAEKNAEGWELMKPFLSNAAIRPGAAPVVAAREAVMDLMRVRKDSTMLRLRTGDDVKACVSFPDQASQRDGLVVMRIAGQKAGGGACGDGKYASVVVLVNAGTAVQSYPVAGYAGKTVMLHPLLAAGSDPRVKTAGFASASGTFTVPARTVAVFVEP</sequence>
<evidence type="ECO:0000313" key="12">
    <source>
        <dbReference type="Proteomes" id="UP001165541"/>
    </source>
</evidence>
<organism evidence="11 12">
    <name type="scientific">Caldimonas mangrovi</name>
    <dbReference type="NCBI Taxonomy" id="2944811"/>
    <lineage>
        <taxon>Bacteria</taxon>
        <taxon>Pseudomonadati</taxon>
        <taxon>Pseudomonadota</taxon>
        <taxon>Betaproteobacteria</taxon>
        <taxon>Burkholderiales</taxon>
        <taxon>Sphaerotilaceae</taxon>
        <taxon>Caldimonas</taxon>
    </lineage>
</organism>
<dbReference type="EC" id="3.2.1.41" evidence="6"/>
<dbReference type="SUPFAM" id="SSF49452">
    <property type="entry name" value="Starch-binding domain-like"/>
    <property type="match status" value="1"/>
</dbReference>
<dbReference type="CDD" id="cd02860">
    <property type="entry name" value="E_set_Pullulanase"/>
    <property type="match status" value="1"/>
</dbReference>
<keyword evidence="4" id="KW-0326">Glycosidase</keyword>
<evidence type="ECO:0000256" key="3">
    <source>
        <dbReference type="ARBA" id="ARBA00022801"/>
    </source>
</evidence>
<dbReference type="Pfam" id="PF17967">
    <property type="entry name" value="Pullulanase_N2"/>
    <property type="match status" value="1"/>
</dbReference>
<feature type="signal peptide" evidence="9">
    <location>
        <begin position="1"/>
        <end position="26"/>
    </location>
</feature>
<keyword evidence="2 9" id="KW-0732">Signal</keyword>
<reference evidence="11" key="1">
    <citation type="submission" date="2022-05" db="EMBL/GenBank/DDBJ databases">
        <title>Schlegelella sp. nov., isolated from mangrove soil.</title>
        <authorList>
            <person name="Liu Y."/>
            <person name="Ge X."/>
            <person name="Liu W."/>
        </authorList>
    </citation>
    <scope>NUCLEOTIDE SEQUENCE</scope>
    <source>
        <strain evidence="11">S2-27</strain>
    </source>
</reference>
<comment type="caution">
    <text evidence="11">The sequence shown here is derived from an EMBL/GenBank/DDBJ whole genome shotgun (WGS) entry which is preliminary data.</text>
</comment>
<evidence type="ECO:0000256" key="4">
    <source>
        <dbReference type="ARBA" id="ARBA00023295"/>
    </source>
</evidence>
<dbReference type="SUPFAM" id="SSF81296">
    <property type="entry name" value="E set domains"/>
    <property type="match status" value="2"/>
</dbReference>
<evidence type="ECO:0000256" key="8">
    <source>
        <dbReference type="ARBA" id="ARBA00031076"/>
    </source>
</evidence>
<dbReference type="Pfam" id="PF02922">
    <property type="entry name" value="CBM_48"/>
    <property type="match status" value="1"/>
</dbReference>
<dbReference type="SMART" id="SM00642">
    <property type="entry name" value="Aamy"/>
    <property type="match status" value="1"/>
</dbReference>
<comment type="similarity">
    <text evidence="1">Belongs to the glycosyl hydrolase 13 family.</text>
</comment>
<dbReference type="InterPro" id="IPR013783">
    <property type="entry name" value="Ig-like_fold"/>
</dbReference>
<feature type="domain" description="Glycosyl hydrolase family 13 catalytic" evidence="10">
    <location>
        <begin position="497"/>
        <end position="878"/>
    </location>
</feature>
<evidence type="ECO:0000256" key="2">
    <source>
        <dbReference type="ARBA" id="ARBA00022729"/>
    </source>
</evidence>
<dbReference type="Pfam" id="PF03714">
    <property type="entry name" value="PUD"/>
    <property type="match status" value="1"/>
</dbReference>
<dbReference type="Proteomes" id="UP001165541">
    <property type="component" value="Unassembled WGS sequence"/>
</dbReference>
<evidence type="ECO:0000313" key="11">
    <source>
        <dbReference type="EMBL" id="MCM5682106.1"/>
    </source>
</evidence>
<evidence type="ECO:0000256" key="7">
    <source>
        <dbReference type="ARBA" id="ARBA00029618"/>
    </source>
</evidence>
<evidence type="ECO:0000256" key="1">
    <source>
        <dbReference type="ARBA" id="ARBA00008061"/>
    </source>
</evidence>
<evidence type="ECO:0000256" key="6">
    <source>
        <dbReference type="ARBA" id="ARBA00024062"/>
    </source>
</evidence>
<dbReference type="SUPFAM" id="SSF51011">
    <property type="entry name" value="Glycosyl hydrolase domain"/>
    <property type="match status" value="1"/>
</dbReference>
<proteinExistence type="inferred from homology"/>
<dbReference type="InterPro" id="IPR017853">
    <property type="entry name" value="GH"/>
</dbReference>
<dbReference type="InterPro" id="IPR040671">
    <property type="entry name" value="Pullulanase_N2"/>
</dbReference>
<dbReference type="Gene3D" id="3.20.20.80">
    <property type="entry name" value="Glycosidases"/>
    <property type="match status" value="1"/>
</dbReference>
<dbReference type="EMBL" id="JAMKFE010000016">
    <property type="protein sequence ID" value="MCM5682106.1"/>
    <property type="molecule type" value="Genomic_DNA"/>
</dbReference>